<evidence type="ECO:0000256" key="1">
    <source>
        <dbReference type="SAM" id="MobiDB-lite"/>
    </source>
</evidence>
<dbReference type="AlphaFoldDB" id="V4TKT1"/>
<evidence type="ECO:0000313" key="2">
    <source>
        <dbReference type="EMBL" id="ESR26428.1"/>
    </source>
</evidence>
<feature type="compositionally biased region" description="Low complexity" evidence="1">
    <location>
        <begin position="29"/>
        <end position="41"/>
    </location>
</feature>
<gene>
    <name evidence="2" type="ORF">N177_0928</name>
</gene>
<name>V4TKT1_9HYPH</name>
<reference evidence="2 3" key="1">
    <citation type="journal article" date="2014" name="Genome Announc.">
        <title>Draft Genome Sequence of Lutibaculum baratangense Strain AMV1T, Isolated from a Mud Volcano in Andamans, India.</title>
        <authorList>
            <person name="Singh A."/>
            <person name="Sreenivas A."/>
            <person name="Sathyanarayana Reddy G."/>
            <person name="Pinnaka A.K."/>
            <person name="Shivaji S."/>
        </authorList>
    </citation>
    <scope>NUCLEOTIDE SEQUENCE [LARGE SCALE GENOMIC DNA]</scope>
    <source>
        <strain evidence="2 3">AMV1</strain>
    </source>
</reference>
<feature type="region of interest" description="Disordered" evidence="1">
    <location>
        <begin position="20"/>
        <end position="41"/>
    </location>
</feature>
<comment type="caution">
    <text evidence="2">The sequence shown here is derived from an EMBL/GenBank/DDBJ whole genome shotgun (WGS) entry which is preliminary data.</text>
</comment>
<accession>V4TKT1</accession>
<protein>
    <submittedName>
        <fullName evidence="2">Uncharacterized protein</fullName>
    </submittedName>
</protein>
<dbReference type="EMBL" id="AWXZ01000015">
    <property type="protein sequence ID" value="ESR26428.1"/>
    <property type="molecule type" value="Genomic_DNA"/>
</dbReference>
<evidence type="ECO:0000313" key="3">
    <source>
        <dbReference type="Proteomes" id="UP000017819"/>
    </source>
</evidence>
<proteinExistence type="predicted"/>
<organism evidence="2 3">
    <name type="scientific">Lutibaculum baratangense AMV1</name>
    <dbReference type="NCBI Taxonomy" id="631454"/>
    <lineage>
        <taxon>Bacteria</taxon>
        <taxon>Pseudomonadati</taxon>
        <taxon>Pseudomonadota</taxon>
        <taxon>Alphaproteobacteria</taxon>
        <taxon>Hyphomicrobiales</taxon>
        <taxon>Tepidamorphaceae</taxon>
        <taxon>Lutibaculum</taxon>
    </lineage>
</organism>
<dbReference type="Proteomes" id="UP000017819">
    <property type="component" value="Unassembled WGS sequence"/>
</dbReference>
<sequence>MLPPAPVLSPAFDARNYIMKPCHGHTTSPAPAAAAAGPETR</sequence>
<dbReference type="STRING" id="631454.N177_0928"/>
<keyword evidence="3" id="KW-1185">Reference proteome</keyword>